<evidence type="ECO:0000256" key="2">
    <source>
        <dbReference type="ARBA" id="ARBA00004664"/>
    </source>
</evidence>
<dbReference type="InterPro" id="IPR044643">
    <property type="entry name" value="TrpF_fam"/>
</dbReference>
<dbReference type="Gene3D" id="3.20.20.70">
    <property type="entry name" value="Aldolase class I"/>
    <property type="match status" value="1"/>
</dbReference>
<dbReference type="SUPFAM" id="SSF53271">
    <property type="entry name" value="PRTase-like"/>
    <property type="match status" value="1"/>
</dbReference>
<dbReference type="GO" id="GO:0004640">
    <property type="term" value="F:phosphoribosylanthranilate isomerase activity"/>
    <property type="evidence" value="ECO:0007669"/>
    <property type="project" value="UniProtKB-UniRule"/>
</dbReference>
<dbReference type="FunFam" id="3.20.20.70:FF:000075">
    <property type="entry name" value="Tryptophan biosynthesis protein TRP1"/>
    <property type="match status" value="1"/>
</dbReference>
<dbReference type="InterPro" id="IPR029057">
    <property type="entry name" value="PRTase-like"/>
</dbReference>
<dbReference type="RefSeq" id="WP_095097033.1">
    <property type="nucleotide sequence ID" value="NZ_CAMIQD010000002.1"/>
</dbReference>
<gene>
    <name evidence="10 12" type="primary">trpF</name>
    <name evidence="12" type="ORF">SAMEA4384070_02019</name>
</gene>
<comment type="pathway">
    <text evidence="2 10">Amino-acid biosynthesis; L-tryptophan biosynthesis; L-tryptophan from chorismate: step 3/5.</text>
</comment>
<dbReference type="PANTHER" id="PTHR42894:SF1">
    <property type="entry name" value="N-(5'-PHOSPHORIBOSYL)ANTHRANILATE ISOMERASE"/>
    <property type="match status" value="1"/>
</dbReference>
<organism evidence="12 13">
    <name type="scientific">Serratia ficaria</name>
    <dbReference type="NCBI Taxonomy" id="61651"/>
    <lineage>
        <taxon>Bacteria</taxon>
        <taxon>Pseudomonadati</taxon>
        <taxon>Pseudomonadota</taxon>
        <taxon>Gammaproteobacteria</taxon>
        <taxon>Enterobacterales</taxon>
        <taxon>Yersiniaceae</taxon>
        <taxon>Serratia</taxon>
    </lineage>
</organism>
<dbReference type="EMBL" id="LT906479">
    <property type="protein sequence ID" value="SNV99826.1"/>
    <property type="molecule type" value="Genomic_DNA"/>
</dbReference>
<dbReference type="GO" id="GO:0000162">
    <property type="term" value="P:L-tryptophan biosynthetic process"/>
    <property type="evidence" value="ECO:0007669"/>
    <property type="project" value="UniProtKB-UniRule"/>
</dbReference>
<protein>
    <recommendedName>
        <fullName evidence="5 10">N-(5'-phosphoribosyl)anthranilate isomerase</fullName>
        <shortName evidence="10">PRAI</shortName>
        <ecNumber evidence="4 10">5.3.1.24</ecNumber>
    </recommendedName>
</protein>
<evidence type="ECO:0000313" key="13">
    <source>
        <dbReference type="Proteomes" id="UP000215134"/>
    </source>
</evidence>
<evidence type="ECO:0000256" key="6">
    <source>
        <dbReference type="ARBA" id="ARBA00022605"/>
    </source>
</evidence>
<dbReference type="AlphaFoldDB" id="A0A240BY34"/>
<dbReference type="InterPro" id="IPR000836">
    <property type="entry name" value="PRTase_dom"/>
</dbReference>
<evidence type="ECO:0000256" key="4">
    <source>
        <dbReference type="ARBA" id="ARBA00012572"/>
    </source>
</evidence>
<evidence type="ECO:0000256" key="5">
    <source>
        <dbReference type="ARBA" id="ARBA00022272"/>
    </source>
</evidence>
<evidence type="ECO:0000313" key="12">
    <source>
        <dbReference type="EMBL" id="SNV99826.1"/>
    </source>
</evidence>
<keyword evidence="9 10" id="KW-0413">Isomerase</keyword>
<evidence type="ECO:0000256" key="7">
    <source>
        <dbReference type="ARBA" id="ARBA00022822"/>
    </source>
</evidence>
<dbReference type="OrthoDB" id="4213751at2"/>
<proteinExistence type="inferred from homology"/>
<evidence type="ECO:0000256" key="3">
    <source>
        <dbReference type="ARBA" id="ARBA00007571"/>
    </source>
</evidence>
<feature type="domain" description="N-(5'phosphoribosyl) anthranilate isomerase (PRAI)" evidence="11">
    <location>
        <begin position="5"/>
        <end position="198"/>
    </location>
</feature>
<dbReference type="UniPathway" id="UPA00035">
    <property type="reaction ID" value="UER00042"/>
</dbReference>
<keyword evidence="7 10" id="KW-0822">Tryptophan biosynthesis</keyword>
<comment type="catalytic activity">
    <reaction evidence="1 10">
        <text>N-(5-phospho-beta-D-ribosyl)anthranilate = 1-(2-carboxyphenylamino)-1-deoxy-D-ribulose 5-phosphate</text>
        <dbReference type="Rhea" id="RHEA:21540"/>
        <dbReference type="ChEBI" id="CHEBI:18277"/>
        <dbReference type="ChEBI" id="CHEBI:58613"/>
        <dbReference type="EC" id="5.3.1.24"/>
    </reaction>
</comment>
<dbReference type="Proteomes" id="UP000215134">
    <property type="component" value="Chromosome 1"/>
</dbReference>
<dbReference type="EC" id="5.3.1.24" evidence="4 10"/>
<dbReference type="HAMAP" id="MF_00135">
    <property type="entry name" value="PRAI"/>
    <property type="match status" value="1"/>
</dbReference>
<dbReference type="Gene3D" id="3.40.50.2020">
    <property type="match status" value="1"/>
</dbReference>
<dbReference type="PANTHER" id="PTHR42894">
    <property type="entry name" value="N-(5'-PHOSPHORIBOSYL)ANTHRANILATE ISOMERASE"/>
    <property type="match status" value="1"/>
</dbReference>
<sequence length="406" mass="43740">MRSRVKVCGITHHEDALAALAAGADALGFIFSPSPRQISPDDARSIIARLPPFSYVVGVFVNETSERVQSVIRYCGLSAIQLQGDESNAYCQLFEVPVIKGFRVANTLALERINEYQVSAYLLDTWDEGLDGGSGQSFDWRLLQNITFSRPVIVAGGLHAGNVRHLIRHYSPSAIDVSSGVSQSERRKDPVRLRVFLDAVADARQNRAAAAFDVNEGDILKASFDRQPLVAIQGRQFLLNSLTEQVPATSAELLREAARRVCEAARFPMGTKLVGEEDKGGGLLAAVSLLSGMPYGIARWYPSGLEGQVRVDFDCEYTDGSLFLNGVEPGDKVYIVDDLISTGGTLLGLIEAVRLAGAEVSGIVCVAEKINYGGSERVLKATGIPVTSLVEVDVSGEFSVVVGVNY</sequence>
<dbReference type="STRING" id="1411141.GCA_001590885_03637"/>
<dbReference type="Pfam" id="PF00697">
    <property type="entry name" value="PRAI"/>
    <property type="match status" value="1"/>
</dbReference>
<dbReference type="CDD" id="cd06223">
    <property type="entry name" value="PRTases_typeI"/>
    <property type="match status" value="1"/>
</dbReference>
<evidence type="ECO:0000256" key="9">
    <source>
        <dbReference type="ARBA" id="ARBA00023235"/>
    </source>
</evidence>
<dbReference type="InterPro" id="IPR011060">
    <property type="entry name" value="RibuloseP-bd_barrel"/>
</dbReference>
<dbReference type="InterPro" id="IPR001240">
    <property type="entry name" value="PRAI_dom"/>
</dbReference>
<comment type="similarity">
    <text evidence="3 10">Belongs to the TrpF family.</text>
</comment>
<evidence type="ECO:0000259" key="11">
    <source>
        <dbReference type="Pfam" id="PF00697"/>
    </source>
</evidence>
<keyword evidence="6 10" id="KW-0028">Amino-acid biosynthesis</keyword>
<accession>A0A240BY34</accession>
<dbReference type="GeneID" id="75027179"/>
<reference evidence="12 13" key="1">
    <citation type="submission" date="2017-06" db="EMBL/GenBank/DDBJ databases">
        <authorList>
            <consortium name="Pathogen Informatics"/>
        </authorList>
    </citation>
    <scope>NUCLEOTIDE SEQUENCE [LARGE SCALE GENOMIC DNA]</scope>
    <source>
        <strain evidence="12 13">NCTC12148</strain>
    </source>
</reference>
<dbReference type="SUPFAM" id="SSF51366">
    <property type="entry name" value="Ribulose-phoshate binding barrel"/>
    <property type="match status" value="1"/>
</dbReference>
<dbReference type="KEGG" id="sfj:SAMEA4384070_2019"/>
<evidence type="ECO:0000256" key="1">
    <source>
        <dbReference type="ARBA" id="ARBA00001164"/>
    </source>
</evidence>
<dbReference type="CDD" id="cd00405">
    <property type="entry name" value="PRAI"/>
    <property type="match status" value="1"/>
</dbReference>
<evidence type="ECO:0000256" key="8">
    <source>
        <dbReference type="ARBA" id="ARBA00023141"/>
    </source>
</evidence>
<name>A0A240BY34_SERFI</name>
<keyword evidence="8 10" id="KW-0057">Aromatic amino acid biosynthesis</keyword>
<evidence type="ECO:0000256" key="10">
    <source>
        <dbReference type="HAMAP-Rule" id="MF_00135"/>
    </source>
</evidence>
<dbReference type="InterPro" id="IPR013785">
    <property type="entry name" value="Aldolase_TIM"/>
</dbReference>
<keyword evidence="13" id="KW-1185">Reference proteome</keyword>